<dbReference type="RefSeq" id="XP_024736109.1">
    <property type="nucleotide sequence ID" value="XM_024883265.1"/>
</dbReference>
<dbReference type="InParanoid" id="A0A2J6T858"/>
<dbReference type="OrthoDB" id="194443at2759"/>
<sequence>MQENFNTQESVEVQVGSEYFEYLHHQQDSVYKASDYCRRRFAPESKYEEEAIILNGFKPLIFEISLQWISNPARRIAYDPDGLPQEPWLSNAATIWLLGKTLQCSNDFDRYTLSQFIQTCAFIAFGPWELIEKGATKGSLCRFSDHWITWNHQLVGPEPNEYSGLRAARTALTAPVRDPRTFDIEHWYSECGKYMRPRCLHDPIARLEKSNEAKRPKPRPPAE</sequence>
<dbReference type="GeneID" id="36591342"/>
<dbReference type="EMBL" id="KZ613817">
    <property type="protein sequence ID" value="PMD59205.1"/>
    <property type="molecule type" value="Genomic_DNA"/>
</dbReference>
<dbReference type="AlphaFoldDB" id="A0A2J6T858"/>
<proteinExistence type="predicted"/>
<evidence type="ECO:0000313" key="2">
    <source>
        <dbReference type="Proteomes" id="UP000235371"/>
    </source>
</evidence>
<evidence type="ECO:0000313" key="1">
    <source>
        <dbReference type="EMBL" id="PMD59205.1"/>
    </source>
</evidence>
<accession>A0A2J6T858</accession>
<reference evidence="1 2" key="1">
    <citation type="submission" date="2016-04" db="EMBL/GenBank/DDBJ databases">
        <title>A degradative enzymes factory behind the ericoid mycorrhizal symbiosis.</title>
        <authorList>
            <consortium name="DOE Joint Genome Institute"/>
            <person name="Martino E."/>
            <person name="Morin E."/>
            <person name="Grelet G."/>
            <person name="Kuo A."/>
            <person name="Kohler A."/>
            <person name="Daghino S."/>
            <person name="Barry K."/>
            <person name="Choi C."/>
            <person name="Cichocki N."/>
            <person name="Clum A."/>
            <person name="Copeland A."/>
            <person name="Hainaut M."/>
            <person name="Haridas S."/>
            <person name="Labutti K."/>
            <person name="Lindquist E."/>
            <person name="Lipzen A."/>
            <person name="Khouja H.-R."/>
            <person name="Murat C."/>
            <person name="Ohm R."/>
            <person name="Olson A."/>
            <person name="Spatafora J."/>
            <person name="Veneault-Fourrey C."/>
            <person name="Henrissat B."/>
            <person name="Grigoriev I."/>
            <person name="Martin F."/>
            <person name="Perotto S."/>
        </authorList>
    </citation>
    <scope>NUCLEOTIDE SEQUENCE [LARGE SCALE GENOMIC DNA]</scope>
    <source>
        <strain evidence="1 2">E</strain>
    </source>
</reference>
<keyword evidence="2" id="KW-1185">Reference proteome</keyword>
<organism evidence="1 2">
    <name type="scientific">Hyaloscypha bicolor E</name>
    <dbReference type="NCBI Taxonomy" id="1095630"/>
    <lineage>
        <taxon>Eukaryota</taxon>
        <taxon>Fungi</taxon>
        <taxon>Dikarya</taxon>
        <taxon>Ascomycota</taxon>
        <taxon>Pezizomycotina</taxon>
        <taxon>Leotiomycetes</taxon>
        <taxon>Helotiales</taxon>
        <taxon>Hyaloscyphaceae</taxon>
        <taxon>Hyaloscypha</taxon>
        <taxon>Hyaloscypha bicolor</taxon>
    </lineage>
</organism>
<dbReference type="STRING" id="1095630.A0A2J6T858"/>
<name>A0A2J6T858_9HELO</name>
<dbReference type="Proteomes" id="UP000235371">
    <property type="component" value="Unassembled WGS sequence"/>
</dbReference>
<protein>
    <submittedName>
        <fullName evidence="1">Uncharacterized protein</fullName>
    </submittedName>
</protein>
<gene>
    <name evidence="1" type="ORF">K444DRAFT_630819</name>
</gene>